<sequence length="476" mass="51929">MIPFINRTADILLSDHIEAHYVNVREVIDDFRGQFDNFTETFEAIVFMAPGRYRITCKSPRKLEAAENLGLLVRGHPVSFKPISTFKWVNITRLSYGVPDEEITKAMAVYGPIKLIHNEQYSRVYTGVRNILMEVVHDIPMRVRIAGHWCTVHYKGQKRPCFSCGKEGHFSSKCPDKHVQPPPTLPVIPTVAPAGVSEASTSGEVETRHVLNDLLSQVSDGLVNGVTLNQSSLNDALVVVEHPASFASVLSRANDNAPSDVVQSSQDPDIREVIDDEVSAVVQRVVLPESVLPVGDDADVLAGQDQSAELPLESSAVEEPPLAAHDDLPLGDNGSPPPSKLTSKRACPRKSKPRSRSRSPLRDEAPHRLSSSADSSPEEFDNFSFESESVQSPVLSPSMGDDGDGGHSPDNIFASLTASDIWTSPLTQFPPNLPCDPQERIHFPTEPAASQASEESSFILRFFAPSDSPPNGEESS</sequence>
<dbReference type="SUPFAM" id="SSF57756">
    <property type="entry name" value="Retrovirus zinc finger-like domains"/>
    <property type="match status" value="1"/>
</dbReference>
<dbReference type="OrthoDB" id="6506579at2759"/>
<dbReference type="GO" id="GO:0008270">
    <property type="term" value="F:zinc ion binding"/>
    <property type="evidence" value="ECO:0007669"/>
    <property type="project" value="InterPro"/>
</dbReference>
<keyword evidence="3" id="KW-1185">Reference proteome</keyword>
<dbReference type="SMART" id="SM00343">
    <property type="entry name" value="ZnF_C2HC"/>
    <property type="match status" value="1"/>
</dbReference>
<gene>
    <name evidence="2" type="ORF">PACLA_8A078312</name>
</gene>
<feature type="region of interest" description="Disordered" evidence="1">
    <location>
        <begin position="322"/>
        <end position="413"/>
    </location>
</feature>
<feature type="compositionally biased region" description="Basic residues" evidence="1">
    <location>
        <begin position="342"/>
        <end position="359"/>
    </location>
</feature>
<dbReference type="EMBL" id="CACRXK020018034">
    <property type="protein sequence ID" value="CAB4031994.1"/>
    <property type="molecule type" value="Genomic_DNA"/>
</dbReference>
<dbReference type="InterPro" id="IPR036875">
    <property type="entry name" value="Znf_CCHC_sf"/>
</dbReference>
<name>A0A7D9LFL4_PARCT</name>
<proteinExistence type="predicted"/>
<accession>A0A7D9LFL4</accession>
<dbReference type="PROSITE" id="PS50158">
    <property type="entry name" value="ZF_CCHC"/>
    <property type="match status" value="1"/>
</dbReference>
<evidence type="ECO:0000313" key="3">
    <source>
        <dbReference type="Proteomes" id="UP001152795"/>
    </source>
</evidence>
<dbReference type="Proteomes" id="UP001152795">
    <property type="component" value="Unassembled WGS sequence"/>
</dbReference>
<comment type="caution">
    <text evidence="2">The sequence shown here is derived from an EMBL/GenBank/DDBJ whole genome shotgun (WGS) entry which is preliminary data.</text>
</comment>
<dbReference type="InterPro" id="IPR001878">
    <property type="entry name" value="Znf_CCHC"/>
</dbReference>
<organism evidence="2 3">
    <name type="scientific">Paramuricea clavata</name>
    <name type="common">Red gorgonian</name>
    <name type="synonym">Violescent sea-whip</name>
    <dbReference type="NCBI Taxonomy" id="317549"/>
    <lineage>
        <taxon>Eukaryota</taxon>
        <taxon>Metazoa</taxon>
        <taxon>Cnidaria</taxon>
        <taxon>Anthozoa</taxon>
        <taxon>Octocorallia</taxon>
        <taxon>Malacalcyonacea</taxon>
        <taxon>Plexauridae</taxon>
        <taxon>Paramuricea</taxon>
    </lineage>
</organism>
<dbReference type="AlphaFoldDB" id="A0A7D9LFL4"/>
<dbReference type="GO" id="GO:0003676">
    <property type="term" value="F:nucleic acid binding"/>
    <property type="evidence" value="ECO:0007669"/>
    <property type="project" value="InterPro"/>
</dbReference>
<dbReference type="Pfam" id="PF00098">
    <property type="entry name" value="zf-CCHC"/>
    <property type="match status" value="1"/>
</dbReference>
<protein>
    <submittedName>
        <fullName evidence="2">Zinc finger CCHC domain-containing 3-like</fullName>
    </submittedName>
</protein>
<evidence type="ECO:0000313" key="2">
    <source>
        <dbReference type="EMBL" id="CAB4031994.1"/>
    </source>
</evidence>
<evidence type="ECO:0000256" key="1">
    <source>
        <dbReference type="SAM" id="MobiDB-lite"/>
    </source>
</evidence>
<reference evidence="2" key="1">
    <citation type="submission" date="2020-04" db="EMBL/GenBank/DDBJ databases">
        <authorList>
            <person name="Alioto T."/>
            <person name="Alioto T."/>
            <person name="Gomez Garrido J."/>
        </authorList>
    </citation>
    <scope>NUCLEOTIDE SEQUENCE</scope>
    <source>
        <strain evidence="2">A484AB</strain>
    </source>
</reference>